<gene>
    <name evidence="1" type="ORF">PVK06_040653</name>
</gene>
<evidence type="ECO:0000313" key="2">
    <source>
        <dbReference type="Proteomes" id="UP001358586"/>
    </source>
</evidence>
<dbReference type="Proteomes" id="UP001358586">
    <property type="component" value="Chromosome 11"/>
</dbReference>
<organism evidence="1 2">
    <name type="scientific">Gossypium arboreum</name>
    <name type="common">Tree cotton</name>
    <name type="synonym">Gossypium nanking</name>
    <dbReference type="NCBI Taxonomy" id="29729"/>
    <lineage>
        <taxon>Eukaryota</taxon>
        <taxon>Viridiplantae</taxon>
        <taxon>Streptophyta</taxon>
        <taxon>Embryophyta</taxon>
        <taxon>Tracheophyta</taxon>
        <taxon>Spermatophyta</taxon>
        <taxon>Magnoliopsida</taxon>
        <taxon>eudicotyledons</taxon>
        <taxon>Gunneridae</taxon>
        <taxon>Pentapetalae</taxon>
        <taxon>rosids</taxon>
        <taxon>malvids</taxon>
        <taxon>Malvales</taxon>
        <taxon>Malvaceae</taxon>
        <taxon>Malvoideae</taxon>
        <taxon>Gossypium</taxon>
    </lineage>
</organism>
<keyword evidence="2" id="KW-1185">Reference proteome</keyword>
<comment type="caution">
    <text evidence="1">The sequence shown here is derived from an EMBL/GenBank/DDBJ whole genome shotgun (WGS) entry which is preliminary data.</text>
</comment>
<accession>A0ABR0N6Y3</accession>
<reference evidence="1 2" key="1">
    <citation type="submission" date="2023-03" db="EMBL/GenBank/DDBJ databases">
        <title>WGS of Gossypium arboreum.</title>
        <authorList>
            <person name="Yu D."/>
        </authorList>
    </citation>
    <scope>NUCLEOTIDE SEQUENCE [LARGE SCALE GENOMIC DNA]</scope>
    <source>
        <tissue evidence="1">Leaf</tissue>
    </source>
</reference>
<evidence type="ECO:0000313" key="1">
    <source>
        <dbReference type="EMBL" id="KAK5786028.1"/>
    </source>
</evidence>
<sequence length="145" mass="16471">MNIFCLSHYYCQLLRKWIAIFIPSKSIGGVLLPKSIVKFERYLIMEIVSVGVEVGKVEPRKKNYYTFAVFFSDINAYEVDLGTDTRHVFCKESYLAYENIIDLENVLDGESDDDDVDDDGESNNSSGIEMELTRDAIASSLMNSL</sequence>
<dbReference type="EMBL" id="JARKNE010000011">
    <property type="protein sequence ID" value="KAK5786028.1"/>
    <property type="molecule type" value="Genomic_DNA"/>
</dbReference>
<protein>
    <submittedName>
        <fullName evidence="1">Uncharacterized protein</fullName>
    </submittedName>
</protein>
<name>A0ABR0N6Y3_GOSAR</name>
<proteinExistence type="predicted"/>